<reference evidence="1 2" key="1">
    <citation type="submission" date="2024-06" db="EMBL/GenBank/DDBJ databases">
        <title>A chromosome level genome sequence of Diviner's sage (Salvia divinorum).</title>
        <authorList>
            <person name="Ford S.A."/>
            <person name="Ro D.-K."/>
            <person name="Ness R.W."/>
            <person name="Phillips M.A."/>
        </authorList>
    </citation>
    <scope>NUCLEOTIDE SEQUENCE [LARGE SCALE GENOMIC DNA]</scope>
    <source>
        <strain evidence="1">SAF-2024a</strain>
        <tissue evidence="1">Leaf</tissue>
    </source>
</reference>
<name>A0ABD1HRX1_SALDI</name>
<organism evidence="1 2">
    <name type="scientific">Salvia divinorum</name>
    <name type="common">Maria pastora</name>
    <name type="synonym">Diviner's sage</name>
    <dbReference type="NCBI Taxonomy" id="28513"/>
    <lineage>
        <taxon>Eukaryota</taxon>
        <taxon>Viridiplantae</taxon>
        <taxon>Streptophyta</taxon>
        <taxon>Embryophyta</taxon>
        <taxon>Tracheophyta</taxon>
        <taxon>Spermatophyta</taxon>
        <taxon>Magnoliopsida</taxon>
        <taxon>eudicotyledons</taxon>
        <taxon>Gunneridae</taxon>
        <taxon>Pentapetalae</taxon>
        <taxon>asterids</taxon>
        <taxon>lamiids</taxon>
        <taxon>Lamiales</taxon>
        <taxon>Lamiaceae</taxon>
        <taxon>Nepetoideae</taxon>
        <taxon>Mentheae</taxon>
        <taxon>Salviinae</taxon>
        <taxon>Salvia</taxon>
        <taxon>Salvia subgen. Calosphace</taxon>
    </lineage>
</organism>
<sequence>MCLSHSITQTPQSITRIGGGVVVDFTTALLQPHETIDNNIANAVGFEGTRVNLTQPDSAHQISLPSPSALLRSISAAYRCSVDWISCSSFLTMADDEPVDPKRELEDRCKAPCTRPLKEYQPV</sequence>
<evidence type="ECO:0000313" key="2">
    <source>
        <dbReference type="Proteomes" id="UP001567538"/>
    </source>
</evidence>
<evidence type="ECO:0000313" key="1">
    <source>
        <dbReference type="EMBL" id="KAL1557801.1"/>
    </source>
</evidence>
<dbReference type="Proteomes" id="UP001567538">
    <property type="component" value="Unassembled WGS sequence"/>
</dbReference>
<dbReference type="AlphaFoldDB" id="A0ABD1HRX1"/>
<comment type="caution">
    <text evidence="1">The sequence shown here is derived from an EMBL/GenBank/DDBJ whole genome shotgun (WGS) entry which is preliminary data.</text>
</comment>
<dbReference type="EMBL" id="JBEAFC010000004">
    <property type="protein sequence ID" value="KAL1557801.1"/>
    <property type="molecule type" value="Genomic_DNA"/>
</dbReference>
<proteinExistence type="predicted"/>
<gene>
    <name evidence="1" type="ORF">AAHA92_08342</name>
</gene>
<protein>
    <submittedName>
        <fullName evidence="1">Uncharacterized protein</fullName>
    </submittedName>
</protein>
<keyword evidence="2" id="KW-1185">Reference proteome</keyword>
<accession>A0ABD1HRX1</accession>